<evidence type="ECO:0000256" key="1">
    <source>
        <dbReference type="ARBA" id="ARBA00005495"/>
    </source>
</evidence>
<dbReference type="GO" id="GO:0016846">
    <property type="term" value="F:carbon-sulfur lyase activity"/>
    <property type="evidence" value="ECO:0007669"/>
    <property type="project" value="InterPro"/>
</dbReference>
<protein>
    <submittedName>
        <fullName evidence="6">Aldehyde-activating protein</fullName>
    </submittedName>
</protein>
<dbReference type="Gene3D" id="3.90.1590.10">
    <property type="entry name" value="glutathione-dependent formaldehyde- activating enzyme (gfa)"/>
    <property type="match status" value="1"/>
</dbReference>
<sequence>MRRSGGCLCGAVRYTLTGQPLRAGICHCLDCRKASGSHFTPFGVWPASAFECSGAMKVFAERSFCPLCGARIAWFRDNEAEIMLGSLDGAPTGIVPEYELWTGRREEWMLPLPWTEQFDHDRPESAPAE</sequence>
<evidence type="ECO:0000256" key="2">
    <source>
        <dbReference type="ARBA" id="ARBA00022723"/>
    </source>
</evidence>
<evidence type="ECO:0000313" key="6">
    <source>
        <dbReference type="EMBL" id="OCX22905.1"/>
    </source>
</evidence>
<dbReference type="InterPro" id="IPR011057">
    <property type="entry name" value="Mss4-like_sf"/>
</dbReference>
<keyword evidence="7" id="KW-1185">Reference proteome</keyword>
<evidence type="ECO:0000256" key="3">
    <source>
        <dbReference type="ARBA" id="ARBA00022833"/>
    </source>
</evidence>
<keyword evidence="3" id="KW-0862">Zinc</keyword>
<gene>
    <name evidence="6" type="ORF">QV13_04735</name>
</gene>
<accession>A0A1C2E7D8</accession>
<dbReference type="GO" id="GO:0046872">
    <property type="term" value="F:metal ion binding"/>
    <property type="evidence" value="ECO:0007669"/>
    <property type="project" value="UniProtKB-KW"/>
</dbReference>
<dbReference type="PANTHER" id="PTHR33337">
    <property type="entry name" value="GFA DOMAIN-CONTAINING PROTEIN"/>
    <property type="match status" value="1"/>
</dbReference>
<comment type="caution">
    <text evidence="6">The sequence shown here is derived from an EMBL/GenBank/DDBJ whole genome shotgun (WGS) entry which is preliminary data.</text>
</comment>
<dbReference type="InterPro" id="IPR006913">
    <property type="entry name" value="CENP-V/GFA"/>
</dbReference>
<dbReference type="AlphaFoldDB" id="A0A1C2E7D8"/>
<name>A0A1C2E7D8_9HYPH</name>
<dbReference type="Proteomes" id="UP000094412">
    <property type="component" value="Unassembled WGS sequence"/>
</dbReference>
<reference evidence="6 7" key="1">
    <citation type="submission" date="2016-08" db="EMBL/GenBank/DDBJ databases">
        <title>Whole genome sequence of Mesorhizobium sp. strain UASWS1009 isolated from industrial sewage.</title>
        <authorList>
            <person name="Crovadore J."/>
            <person name="Calmin G."/>
            <person name="Chablais R."/>
            <person name="Cochard B."/>
            <person name="Lefort F."/>
        </authorList>
    </citation>
    <scope>NUCLEOTIDE SEQUENCE [LARGE SCALE GENOMIC DNA]</scope>
    <source>
        <strain evidence="6 7">UASWS1009</strain>
    </source>
</reference>
<evidence type="ECO:0000313" key="7">
    <source>
        <dbReference type="Proteomes" id="UP000094412"/>
    </source>
</evidence>
<evidence type="ECO:0000259" key="5">
    <source>
        <dbReference type="PROSITE" id="PS51891"/>
    </source>
</evidence>
<keyword evidence="2" id="KW-0479">Metal-binding</keyword>
<proteinExistence type="inferred from homology"/>
<dbReference type="STRING" id="1566387.QV13_04735"/>
<dbReference type="EMBL" id="MDEO01000026">
    <property type="protein sequence ID" value="OCX22905.1"/>
    <property type="molecule type" value="Genomic_DNA"/>
</dbReference>
<comment type="similarity">
    <text evidence="1">Belongs to the Gfa family.</text>
</comment>
<feature type="domain" description="CENP-V/GFA" evidence="5">
    <location>
        <begin position="3"/>
        <end position="99"/>
    </location>
</feature>
<dbReference type="PANTHER" id="PTHR33337:SF40">
    <property type="entry name" value="CENP-V_GFA DOMAIN-CONTAINING PROTEIN-RELATED"/>
    <property type="match status" value="1"/>
</dbReference>
<dbReference type="SUPFAM" id="SSF51316">
    <property type="entry name" value="Mss4-like"/>
    <property type="match status" value="1"/>
</dbReference>
<evidence type="ECO:0000256" key="4">
    <source>
        <dbReference type="ARBA" id="ARBA00023239"/>
    </source>
</evidence>
<organism evidence="6 7">
    <name type="scientific">Mesorhizobium hungaricum</name>
    <dbReference type="NCBI Taxonomy" id="1566387"/>
    <lineage>
        <taxon>Bacteria</taxon>
        <taxon>Pseudomonadati</taxon>
        <taxon>Pseudomonadota</taxon>
        <taxon>Alphaproteobacteria</taxon>
        <taxon>Hyphomicrobiales</taxon>
        <taxon>Phyllobacteriaceae</taxon>
        <taxon>Mesorhizobium</taxon>
    </lineage>
</organism>
<keyword evidence="4" id="KW-0456">Lyase</keyword>
<dbReference type="PROSITE" id="PS51891">
    <property type="entry name" value="CENP_V_GFA"/>
    <property type="match status" value="1"/>
</dbReference>
<dbReference type="Pfam" id="PF04828">
    <property type="entry name" value="GFA"/>
    <property type="match status" value="1"/>
</dbReference>